<dbReference type="Gene3D" id="3.10.180.10">
    <property type="entry name" value="2,3-Dihydroxybiphenyl 1,2-Dioxygenase, domain 1"/>
    <property type="match status" value="1"/>
</dbReference>
<dbReference type="PANTHER" id="PTHR36503">
    <property type="entry name" value="BLR2520 PROTEIN"/>
    <property type="match status" value="1"/>
</dbReference>
<dbReference type="RefSeq" id="WP_183366333.1">
    <property type="nucleotide sequence ID" value="NZ_JACIEZ010000003.1"/>
</dbReference>
<dbReference type="Proteomes" id="UP000528286">
    <property type="component" value="Unassembled WGS sequence"/>
</dbReference>
<comment type="caution">
    <text evidence="2">The sequence shown here is derived from an EMBL/GenBank/DDBJ whole genome shotgun (WGS) entry which is preliminary data.</text>
</comment>
<dbReference type="SUPFAM" id="SSF54593">
    <property type="entry name" value="Glyoxalase/Bleomycin resistance protein/Dihydroxybiphenyl dioxygenase"/>
    <property type="match status" value="1"/>
</dbReference>
<name>A0A7W6J701_9HYPH</name>
<dbReference type="PROSITE" id="PS51819">
    <property type="entry name" value="VOC"/>
    <property type="match status" value="1"/>
</dbReference>
<organism evidence="2 3">
    <name type="scientific">Gellertiella hungarica</name>
    <dbReference type="NCBI Taxonomy" id="1572859"/>
    <lineage>
        <taxon>Bacteria</taxon>
        <taxon>Pseudomonadati</taxon>
        <taxon>Pseudomonadota</taxon>
        <taxon>Alphaproteobacteria</taxon>
        <taxon>Hyphomicrobiales</taxon>
        <taxon>Rhizobiaceae</taxon>
        <taxon>Gellertiella</taxon>
    </lineage>
</organism>
<dbReference type="InterPro" id="IPR037523">
    <property type="entry name" value="VOC_core"/>
</dbReference>
<dbReference type="AlphaFoldDB" id="A0A7W6J701"/>
<gene>
    <name evidence="2" type="ORF">GGR23_002245</name>
</gene>
<proteinExistence type="predicted"/>
<dbReference type="EMBL" id="JACIEZ010000003">
    <property type="protein sequence ID" value="MBB4065058.1"/>
    <property type="molecule type" value="Genomic_DNA"/>
</dbReference>
<keyword evidence="3" id="KW-1185">Reference proteome</keyword>
<evidence type="ECO:0000313" key="2">
    <source>
        <dbReference type="EMBL" id="MBB4065058.1"/>
    </source>
</evidence>
<evidence type="ECO:0000259" key="1">
    <source>
        <dbReference type="PROSITE" id="PS51819"/>
    </source>
</evidence>
<sequence length="137" mass="15249">MTRMIFINLPVADLSRSIRFYASIGANQNMQFSDERTACMLLSDSIGVMLLTHDRYRDFISRPIGDAHAESQLLMALTMESRDAVNATVDKGAAGGGRADPTPQQDHGFMFSRSLEDPDGYVWELMWMDMSAVPPQA</sequence>
<accession>A0A7W6J701</accession>
<dbReference type="PANTHER" id="PTHR36503:SF2">
    <property type="entry name" value="BLR2408 PROTEIN"/>
    <property type="match status" value="1"/>
</dbReference>
<dbReference type="Pfam" id="PF00903">
    <property type="entry name" value="Glyoxalase"/>
    <property type="match status" value="1"/>
</dbReference>
<reference evidence="2 3" key="1">
    <citation type="submission" date="2020-08" db="EMBL/GenBank/DDBJ databases">
        <title>Genomic Encyclopedia of Type Strains, Phase IV (KMG-IV): sequencing the most valuable type-strain genomes for metagenomic binning, comparative biology and taxonomic classification.</title>
        <authorList>
            <person name="Goeker M."/>
        </authorList>
    </citation>
    <scope>NUCLEOTIDE SEQUENCE [LARGE SCALE GENOMIC DNA]</scope>
    <source>
        <strain evidence="2 3">DSM 29853</strain>
    </source>
</reference>
<dbReference type="InterPro" id="IPR004360">
    <property type="entry name" value="Glyas_Fos-R_dOase_dom"/>
</dbReference>
<protein>
    <recommendedName>
        <fullName evidence="1">VOC domain-containing protein</fullName>
    </recommendedName>
</protein>
<dbReference type="InterPro" id="IPR029068">
    <property type="entry name" value="Glyas_Bleomycin-R_OHBP_Dase"/>
</dbReference>
<evidence type="ECO:0000313" key="3">
    <source>
        <dbReference type="Proteomes" id="UP000528286"/>
    </source>
</evidence>
<feature type="domain" description="VOC" evidence="1">
    <location>
        <begin position="3"/>
        <end position="128"/>
    </location>
</feature>